<evidence type="ECO:0000313" key="5">
    <source>
        <dbReference type="Proteomes" id="UP001163823"/>
    </source>
</evidence>
<keyword evidence="4" id="KW-0645">Protease</keyword>
<dbReference type="EMBL" id="JARAOO010000010">
    <property type="protein sequence ID" value="KAJ7952406.1"/>
    <property type="molecule type" value="Genomic_DNA"/>
</dbReference>
<evidence type="ECO:0000256" key="2">
    <source>
        <dbReference type="ARBA" id="ARBA00011073"/>
    </source>
</evidence>
<protein>
    <submittedName>
        <fullName evidence="4">Subtilisin-like protease</fullName>
    </submittedName>
</protein>
<evidence type="ECO:0000256" key="1">
    <source>
        <dbReference type="ARBA" id="ARBA00004613"/>
    </source>
</evidence>
<dbReference type="GO" id="GO:0006508">
    <property type="term" value="P:proteolysis"/>
    <property type="evidence" value="ECO:0007669"/>
    <property type="project" value="UniProtKB-KW"/>
</dbReference>
<proteinExistence type="inferred from homology"/>
<dbReference type="Proteomes" id="UP001163823">
    <property type="component" value="Chromosome 10"/>
</dbReference>
<comment type="similarity">
    <text evidence="2">Belongs to the peptidase S8 family.</text>
</comment>
<comment type="caution">
    <text evidence="4">The sequence shown here is derived from an EMBL/GenBank/DDBJ whole genome shotgun (WGS) entry which is preliminary data.</text>
</comment>
<accession>A0AAD7PE78</accession>
<reference evidence="4" key="1">
    <citation type="journal article" date="2023" name="Science">
        <title>Elucidation of the pathway for biosynthesis of saponin adjuvants from the soapbark tree.</title>
        <authorList>
            <person name="Reed J."/>
            <person name="Orme A."/>
            <person name="El-Demerdash A."/>
            <person name="Owen C."/>
            <person name="Martin L.B.B."/>
            <person name="Misra R.C."/>
            <person name="Kikuchi S."/>
            <person name="Rejzek M."/>
            <person name="Martin A.C."/>
            <person name="Harkess A."/>
            <person name="Leebens-Mack J."/>
            <person name="Louveau T."/>
            <person name="Stephenson M.J."/>
            <person name="Osbourn A."/>
        </authorList>
    </citation>
    <scope>NUCLEOTIDE SEQUENCE</scope>
    <source>
        <strain evidence="4">S10</strain>
    </source>
</reference>
<dbReference type="GO" id="GO:0005576">
    <property type="term" value="C:extracellular region"/>
    <property type="evidence" value="ECO:0007669"/>
    <property type="project" value="UniProtKB-SubCell"/>
</dbReference>
<comment type="subcellular location">
    <subcellularLocation>
        <location evidence="1">Secreted</location>
    </subcellularLocation>
</comment>
<evidence type="ECO:0000313" key="4">
    <source>
        <dbReference type="EMBL" id="KAJ7952406.1"/>
    </source>
</evidence>
<keyword evidence="5" id="KW-1185">Reference proteome</keyword>
<dbReference type="KEGG" id="qsa:O6P43_024258"/>
<name>A0AAD7PE78_QUISA</name>
<dbReference type="GO" id="GO:0004252">
    <property type="term" value="F:serine-type endopeptidase activity"/>
    <property type="evidence" value="ECO:0007669"/>
    <property type="project" value="InterPro"/>
</dbReference>
<dbReference type="PANTHER" id="PTHR10795">
    <property type="entry name" value="PROPROTEIN CONVERTASE SUBTILISIN/KEXIN"/>
    <property type="match status" value="1"/>
</dbReference>
<gene>
    <name evidence="4" type="ORF">O6P43_024258</name>
</gene>
<evidence type="ECO:0000256" key="3">
    <source>
        <dbReference type="ARBA" id="ARBA00022729"/>
    </source>
</evidence>
<dbReference type="InterPro" id="IPR045051">
    <property type="entry name" value="SBT"/>
</dbReference>
<keyword evidence="3" id="KW-0732">Signal</keyword>
<dbReference type="InterPro" id="IPR036852">
    <property type="entry name" value="Peptidase_S8/S53_dom_sf"/>
</dbReference>
<dbReference type="CDD" id="cd02120">
    <property type="entry name" value="PA_subtilisin_like"/>
    <property type="match status" value="1"/>
</dbReference>
<dbReference type="Gene3D" id="3.40.50.200">
    <property type="entry name" value="Peptidase S8/S53 domain"/>
    <property type="match status" value="1"/>
</dbReference>
<dbReference type="AlphaFoldDB" id="A0AAD7PE78"/>
<dbReference type="Gene3D" id="3.50.30.30">
    <property type="match status" value="1"/>
</dbReference>
<organism evidence="4 5">
    <name type="scientific">Quillaja saponaria</name>
    <name type="common">Soap bark tree</name>
    <dbReference type="NCBI Taxonomy" id="32244"/>
    <lineage>
        <taxon>Eukaryota</taxon>
        <taxon>Viridiplantae</taxon>
        <taxon>Streptophyta</taxon>
        <taxon>Embryophyta</taxon>
        <taxon>Tracheophyta</taxon>
        <taxon>Spermatophyta</taxon>
        <taxon>Magnoliopsida</taxon>
        <taxon>eudicotyledons</taxon>
        <taxon>Gunneridae</taxon>
        <taxon>Pentapetalae</taxon>
        <taxon>rosids</taxon>
        <taxon>fabids</taxon>
        <taxon>Fabales</taxon>
        <taxon>Quillajaceae</taxon>
        <taxon>Quillaja</taxon>
    </lineage>
</organism>
<sequence>MVNLLFSLPTSIQHYYLLFMLARMGNKSVHFVLRDSWMILMSKGRLLCVQGGGIGRVAKWEEEKRAGGVAMILMNDEASAFSTLVDAHVSYAAGMRIKAYINSTETPTATIFKGATIGNSLSPAITSFSSRGPNLASPGILKPDICLARCEHPSCMAFPSC</sequence>
<keyword evidence="4" id="KW-0378">Hydrolase</keyword>